<dbReference type="EMBL" id="QGGR01000051">
    <property type="protein sequence ID" value="PWK28057.1"/>
    <property type="molecule type" value="Genomic_DNA"/>
</dbReference>
<keyword evidence="1" id="KW-0378">Hydrolase</keyword>
<reference evidence="1 2" key="1">
    <citation type="submission" date="2018-05" db="EMBL/GenBank/DDBJ databases">
        <title>Genomic Encyclopedia of Archaeal and Bacterial Type Strains, Phase II (KMG-II): from individual species to whole genera.</title>
        <authorList>
            <person name="Goeker M."/>
        </authorList>
    </citation>
    <scope>NUCLEOTIDE SEQUENCE [LARGE SCALE GENOMIC DNA]</scope>
    <source>
        <strain evidence="1 2">DSM 45184</strain>
    </source>
</reference>
<dbReference type="Proteomes" id="UP000245697">
    <property type="component" value="Unassembled WGS sequence"/>
</dbReference>
<evidence type="ECO:0000313" key="2">
    <source>
        <dbReference type="Proteomes" id="UP000245697"/>
    </source>
</evidence>
<protein>
    <submittedName>
        <fullName evidence="1">Glycosyl hydrolase family 1</fullName>
    </submittedName>
</protein>
<dbReference type="AlphaFoldDB" id="A0A316EXT9"/>
<dbReference type="GO" id="GO:0005975">
    <property type="term" value="P:carbohydrate metabolic process"/>
    <property type="evidence" value="ECO:0007669"/>
    <property type="project" value="InterPro"/>
</dbReference>
<dbReference type="Pfam" id="PF00232">
    <property type="entry name" value="Glyco_hydro_1"/>
    <property type="match status" value="1"/>
</dbReference>
<dbReference type="InterPro" id="IPR017853">
    <property type="entry name" value="GH"/>
</dbReference>
<dbReference type="InterPro" id="IPR001360">
    <property type="entry name" value="Glyco_hydro_1"/>
</dbReference>
<organism evidence="1 2">
    <name type="scientific">Actinoplanes xinjiangensis</name>
    <dbReference type="NCBI Taxonomy" id="512350"/>
    <lineage>
        <taxon>Bacteria</taxon>
        <taxon>Bacillati</taxon>
        <taxon>Actinomycetota</taxon>
        <taxon>Actinomycetes</taxon>
        <taxon>Micromonosporales</taxon>
        <taxon>Micromonosporaceae</taxon>
        <taxon>Actinoplanes</taxon>
    </lineage>
</organism>
<gene>
    <name evidence="1" type="ORF">BC793_15131</name>
</gene>
<dbReference type="SUPFAM" id="SSF51445">
    <property type="entry name" value="(Trans)glycosidases"/>
    <property type="match status" value="1"/>
</dbReference>
<name>A0A316EXT9_9ACTN</name>
<comment type="caution">
    <text evidence="1">The sequence shown here is derived from an EMBL/GenBank/DDBJ whole genome shotgun (WGS) entry which is preliminary data.</text>
</comment>
<sequence>MCTVMLCPSGRLTCRVTTGSSLSYARLFSWARARAGPRCPLGTVKKAHRFSVEWTRVEPEVGVFDETALDHYEAIVDHCLERDLAPVVTFNHFTTPHWFAARGG</sequence>
<dbReference type="GO" id="GO:0004553">
    <property type="term" value="F:hydrolase activity, hydrolyzing O-glycosyl compounds"/>
    <property type="evidence" value="ECO:0007669"/>
    <property type="project" value="InterPro"/>
</dbReference>
<accession>A0A316EXT9</accession>
<proteinExistence type="predicted"/>
<keyword evidence="2" id="KW-1185">Reference proteome</keyword>
<dbReference type="Gene3D" id="3.20.20.80">
    <property type="entry name" value="Glycosidases"/>
    <property type="match status" value="1"/>
</dbReference>
<evidence type="ECO:0000313" key="1">
    <source>
        <dbReference type="EMBL" id="PWK28057.1"/>
    </source>
</evidence>